<dbReference type="InterPro" id="IPR019378">
    <property type="entry name" value="GDP-Fuc_O-FucTrfase"/>
</dbReference>
<evidence type="ECO:0000256" key="4">
    <source>
        <dbReference type="SAM" id="Phobius"/>
    </source>
</evidence>
<dbReference type="GO" id="GO:0006004">
    <property type="term" value="P:fucose metabolic process"/>
    <property type="evidence" value="ECO:0007669"/>
    <property type="project" value="UniProtKB-KW"/>
</dbReference>
<keyword evidence="4" id="KW-1133">Transmembrane helix</keyword>
<keyword evidence="4" id="KW-0812">Transmembrane</keyword>
<dbReference type="AlphaFoldDB" id="A0A0F7ST57"/>
<reference evidence="5" key="1">
    <citation type="submission" date="2014-08" db="EMBL/GenBank/DDBJ databases">
        <authorList>
            <person name="Sharma Rahul"/>
            <person name="Thines Marco"/>
        </authorList>
    </citation>
    <scope>NUCLEOTIDE SEQUENCE</scope>
</reference>
<keyword evidence="1" id="KW-0808">Transferase</keyword>
<name>A0A0F7ST57_PHARH</name>
<feature type="transmembrane region" description="Helical" evidence="4">
    <location>
        <begin position="26"/>
        <end position="44"/>
    </location>
</feature>
<protein>
    <recommendedName>
        <fullName evidence="6">O-fucosyltransferase family protein</fullName>
    </recommendedName>
</protein>
<evidence type="ECO:0000256" key="2">
    <source>
        <dbReference type="ARBA" id="ARBA00023253"/>
    </source>
</evidence>
<dbReference type="EMBL" id="LN483142">
    <property type="protein sequence ID" value="CED83248.1"/>
    <property type="molecule type" value="Genomic_DNA"/>
</dbReference>
<evidence type="ECO:0000256" key="1">
    <source>
        <dbReference type="ARBA" id="ARBA00022679"/>
    </source>
</evidence>
<accession>A0A0F7ST57</accession>
<dbReference type="CDD" id="cd11296">
    <property type="entry name" value="O-FucT_like"/>
    <property type="match status" value="1"/>
</dbReference>
<keyword evidence="3" id="KW-0119">Carbohydrate metabolism</keyword>
<keyword evidence="2" id="KW-0294">Fucose metabolism</keyword>
<organism evidence="5">
    <name type="scientific">Phaffia rhodozyma</name>
    <name type="common">Yeast</name>
    <name type="synonym">Xanthophyllomyces dendrorhous</name>
    <dbReference type="NCBI Taxonomy" id="264483"/>
    <lineage>
        <taxon>Eukaryota</taxon>
        <taxon>Fungi</taxon>
        <taxon>Dikarya</taxon>
        <taxon>Basidiomycota</taxon>
        <taxon>Agaricomycotina</taxon>
        <taxon>Tremellomycetes</taxon>
        <taxon>Cystofilobasidiales</taxon>
        <taxon>Mrakiaceae</taxon>
        <taxon>Phaffia</taxon>
    </lineage>
</organism>
<evidence type="ECO:0008006" key="6">
    <source>
        <dbReference type="Google" id="ProtNLM"/>
    </source>
</evidence>
<dbReference type="Gene3D" id="3.40.50.11350">
    <property type="match status" value="1"/>
</dbReference>
<proteinExistence type="predicted"/>
<keyword evidence="4" id="KW-0472">Membrane</keyword>
<evidence type="ECO:0000313" key="5">
    <source>
        <dbReference type="EMBL" id="CED83248.1"/>
    </source>
</evidence>
<evidence type="ECO:0000256" key="3">
    <source>
        <dbReference type="ARBA" id="ARBA00023277"/>
    </source>
</evidence>
<dbReference type="Pfam" id="PF10250">
    <property type="entry name" value="O-FucT"/>
    <property type="match status" value="1"/>
</dbReference>
<dbReference type="GO" id="GO:0016740">
    <property type="term" value="F:transferase activity"/>
    <property type="evidence" value="ECO:0007669"/>
    <property type="project" value="UniProtKB-KW"/>
</dbReference>
<sequence length="530" mass="60096">MAVAYQPLGSRVSSWVPKRFVPLNKLIIICGILFTFILVLLPFVNETAHDSVIDGASSVSSLVQWGSATPWTGKNASDGALRSYGKKDNFRENLRPDMNYIMSGFHSGWTNDVMMGANLIHLGLLTNRTPILFPFPPARHLRYIDDAAHIPPSLPFETVFDLPRLSHTIGIPLVRISELKARVPGKLLVGQEEDTIQPVEEEIGGWSIWMVTNPEWHKPKTSDQEEEQNKEIEDGRRCYQLDTYKIKPYFTPVPVTFRPVIDWTSVHFAALASLFKPLPNPFTQFYLTQVPSYFTERHREQPKLAPDDHVLYIDFLYNLGEAEGDSRYDWTGRGKLGKVGAWETVGKYMRWEPEIEEMTKGYLRRAFGVKDKKGARIPPFISVHIRRSDIGDICKDLSSEELAGTTDKNCYAPIQKYADRVAEVQKLLLEEKGIKTAHVLATTDEHDESFLKEVRDLGWIMLNHDKELTIEKNGLWYPTLIDSIALSLGTGFVGTSGSTMSILARRRVEEWNGGIGRQVLRKYGGLDDEN</sequence>